<comment type="caution">
    <text evidence="1">The sequence shown here is derived from an EMBL/GenBank/DDBJ whole genome shotgun (WGS) entry which is preliminary data.</text>
</comment>
<name>A0A8S4S8Z9_9NEOP</name>
<organism evidence="1 2">
    <name type="scientific">Pararge aegeria aegeria</name>
    <dbReference type="NCBI Taxonomy" id="348720"/>
    <lineage>
        <taxon>Eukaryota</taxon>
        <taxon>Metazoa</taxon>
        <taxon>Ecdysozoa</taxon>
        <taxon>Arthropoda</taxon>
        <taxon>Hexapoda</taxon>
        <taxon>Insecta</taxon>
        <taxon>Pterygota</taxon>
        <taxon>Neoptera</taxon>
        <taxon>Endopterygota</taxon>
        <taxon>Lepidoptera</taxon>
        <taxon>Glossata</taxon>
        <taxon>Ditrysia</taxon>
        <taxon>Papilionoidea</taxon>
        <taxon>Nymphalidae</taxon>
        <taxon>Satyrinae</taxon>
        <taxon>Satyrini</taxon>
        <taxon>Parargina</taxon>
        <taxon>Pararge</taxon>
    </lineage>
</organism>
<keyword evidence="2" id="KW-1185">Reference proteome</keyword>
<dbReference type="Proteomes" id="UP000838756">
    <property type="component" value="Unassembled WGS sequence"/>
</dbReference>
<gene>
    <name evidence="1" type="primary">jg2307</name>
    <name evidence="1" type="ORF">PAEG_LOCUS22251</name>
</gene>
<reference evidence="1" key="1">
    <citation type="submission" date="2022-03" db="EMBL/GenBank/DDBJ databases">
        <authorList>
            <person name="Lindestad O."/>
        </authorList>
    </citation>
    <scope>NUCLEOTIDE SEQUENCE</scope>
</reference>
<dbReference type="EMBL" id="CAKXAJ010026029">
    <property type="protein sequence ID" value="CAH2251654.1"/>
    <property type="molecule type" value="Genomic_DNA"/>
</dbReference>
<evidence type="ECO:0000313" key="2">
    <source>
        <dbReference type="Proteomes" id="UP000838756"/>
    </source>
</evidence>
<protein>
    <submittedName>
        <fullName evidence="1">Jg2307 protein</fullName>
    </submittedName>
</protein>
<sequence length="183" mass="20508">MGRAHSSEKGWTLGSQGAGMAAPYWTPLKEKRSKSIDPPGVQPVQAFREGVKPIRVFILSAYRRRRIYRCRHNANAYGASRFDNKKVRRNKIKQFSSTLSEIYLIEYRITLRPCQLLVWSTKLDLFVGDGFPYYQTAGLSDSFDVVYPPRWGPSIAAFTESGTDAIPTSGSPASIDSLSYVSC</sequence>
<proteinExistence type="predicted"/>
<dbReference type="AlphaFoldDB" id="A0A8S4S8Z9"/>
<accession>A0A8S4S8Z9</accession>
<evidence type="ECO:0000313" key="1">
    <source>
        <dbReference type="EMBL" id="CAH2251654.1"/>
    </source>
</evidence>